<dbReference type="STRING" id="1048983.EL17_07370"/>
<keyword evidence="1 2" id="KW-0597">Phosphoprotein</keyword>
<dbReference type="SMART" id="SM00448">
    <property type="entry name" value="REC"/>
    <property type="match status" value="1"/>
</dbReference>
<proteinExistence type="predicted"/>
<dbReference type="CDD" id="cd17574">
    <property type="entry name" value="REC_OmpR"/>
    <property type="match status" value="1"/>
</dbReference>
<dbReference type="PANTHER" id="PTHR44591">
    <property type="entry name" value="STRESS RESPONSE REGULATOR PROTEIN 1"/>
    <property type="match status" value="1"/>
</dbReference>
<dbReference type="OrthoDB" id="9789181at2"/>
<dbReference type="InterPro" id="IPR011006">
    <property type="entry name" value="CheY-like_superfamily"/>
</dbReference>
<dbReference type="InterPro" id="IPR001789">
    <property type="entry name" value="Sig_transdc_resp-reg_receiver"/>
</dbReference>
<feature type="modified residue" description="4-aspartylphosphate" evidence="2">
    <location>
        <position position="52"/>
    </location>
</feature>
<dbReference type="InterPro" id="IPR050595">
    <property type="entry name" value="Bact_response_regulator"/>
</dbReference>
<name>A0A074L0F0_9BACT</name>
<sequence>MKNILVIEDDLMIATMVKMRLNKDGYNITVIDDGTAGIAAIENSTPDLIITDIVMSSKSGLEIITYAQEHQPGCPIIVLSSLSEEELTLIEAFNLGVSDFVPKPFHPNELSLRVKSLFKN</sequence>
<dbReference type="PROSITE" id="PS50110">
    <property type="entry name" value="RESPONSE_REGULATORY"/>
    <property type="match status" value="1"/>
</dbReference>
<dbReference type="Gene3D" id="3.40.50.2300">
    <property type="match status" value="1"/>
</dbReference>
<evidence type="ECO:0000256" key="1">
    <source>
        <dbReference type="ARBA" id="ARBA00022553"/>
    </source>
</evidence>
<keyword evidence="5" id="KW-1185">Reference proteome</keyword>
<gene>
    <name evidence="4" type="ORF">EL17_07370</name>
</gene>
<protein>
    <submittedName>
        <fullName evidence="4">Transcriptional regulator</fullName>
    </submittedName>
</protein>
<organism evidence="4 5">
    <name type="scientific">Anditalea andensis</name>
    <dbReference type="NCBI Taxonomy" id="1048983"/>
    <lineage>
        <taxon>Bacteria</taxon>
        <taxon>Pseudomonadati</taxon>
        <taxon>Bacteroidota</taxon>
        <taxon>Cytophagia</taxon>
        <taxon>Cytophagales</taxon>
        <taxon>Cytophagaceae</taxon>
        <taxon>Anditalea</taxon>
    </lineage>
</organism>
<reference evidence="4 5" key="1">
    <citation type="submission" date="2014-04" db="EMBL/GenBank/DDBJ databases">
        <title>Characterization and application of a salt tolerant electro-active bacterium.</title>
        <authorList>
            <person name="Yang L."/>
            <person name="Wei S."/>
            <person name="Tay Q.X.M."/>
        </authorList>
    </citation>
    <scope>NUCLEOTIDE SEQUENCE [LARGE SCALE GENOMIC DNA]</scope>
    <source>
        <strain evidence="4 5">LY1</strain>
    </source>
</reference>
<comment type="caution">
    <text evidence="4">The sequence shown here is derived from an EMBL/GenBank/DDBJ whole genome shotgun (WGS) entry which is preliminary data.</text>
</comment>
<evidence type="ECO:0000259" key="3">
    <source>
        <dbReference type="PROSITE" id="PS50110"/>
    </source>
</evidence>
<dbReference type="Proteomes" id="UP000027821">
    <property type="component" value="Unassembled WGS sequence"/>
</dbReference>
<accession>A0A074L0F0</accession>
<dbReference type="RefSeq" id="WP_035073398.1">
    <property type="nucleotide sequence ID" value="NZ_JMIH01000016.1"/>
</dbReference>
<evidence type="ECO:0000313" key="4">
    <source>
        <dbReference type="EMBL" id="KEO73965.1"/>
    </source>
</evidence>
<dbReference type="Pfam" id="PF00072">
    <property type="entry name" value="Response_reg"/>
    <property type="match status" value="1"/>
</dbReference>
<dbReference type="EMBL" id="JMIH01000016">
    <property type="protein sequence ID" value="KEO73965.1"/>
    <property type="molecule type" value="Genomic_DNA"/>
</dbReference>
<evidence type="ECO:0000313" key="5">
    <source>
        <dbReference type="Proteomes" id="UP000027821"/>
    </source>
</evidence>
<dbReference type="eggNOG" id="COG0745">
    <property type="taxonomic scope" value="Bacteria"/>
</dbReference>
<dbReference type="SUPFAM" id="SSF52172">
    <property type="entry name" value="CheY-like"/>
    <property type="match status" value="1"/>
</dbReference>
<evidence type="ECO:0000256" key="2">
    <source>
        <dbReference type="PROSITE-ProRule" id="PRU00169"/>
    </source>
</evidence>
<dbReference type="AlphaFoldDB" id="A0A074L0F0"/>
<feature type="domain" description="Response regulatory" evidence="3">
    <location>
        <begin position="3"/>
        <end position="118"/>
    </location>
</feature>
<dbReference type="PANTHER" id="PTHR44591:SF3">
    <property type="entry name" value="RESPONSE REGULATORY DOMAIN-CONTAINING PROTEIN"/>
    <property type="match status" value="1"/>
</dbReference>
<dbReference type="GO" id="GO:0000160">
    <property type="term" value="P:phosphorelay signal transduction system"/>
    <property type="evidence" value="ECO:0007669"/>
    <property type="project" value="InterPro"/>
</dbReference>